<name>A0A0A8Z4D9_ARUDO</name>
<accession>A0A0A8Z4D9</accession>
<evidence type="ECO:0000313" key="1">
    <source>
        <dbReference type="EMBL" id="JAD34259.1"/>
    </source>
</evidence>
<reference evidence="1" key="1">
    <citation type="submission" date="2014-09" db="EMBL/GenBank/DDBJ databases">
        <authorList>
            <person name="Magalhaes I.L.F."/>
            <person name="Oliveira U."/>
            <person name="Santos F.R."/>
            <person name="Vidigal T.H.D.A."/>
            <person name="Brescovit A.D."/>
            <person name="Santos A.J."/>
        </authorList>
    </citation>
    <scope>NUCLEOTIDE SEQUENCE</scope>
    <source>
        <tissue evidence="1">Shoot tissue taken approximately 20 cm above the soil surface</tissue>
    </source>
</reference>
<dbReference type="EMBL" id="GBRH01263636">
    <property type="protein sequence ID" value="JAD34259.1"/>
    <property type="molecule type" value="Transcribed_RNA"/>
</dbReference>
<proteinExistence type="predicted"/>
<protein>
    <submittedName>
        <fullName evidence="1">Uncharacterized protein</fullName>
    </submittedName>
</protein>
<reference evidence="1" key="2">
    <citation type="journal article" date="2015" name="Data Brief">
        <title>Shoot transcriptome of the giant reed, Arundo donax.</title>
        <authorList>
            <person name="Barrero R.A."/>
            <person name="Guerrero F.D."/>
            <person name="Moolhuijzen P."/>
            <person name="Goolsby J.A."/>
            <person name="Tidwell J."/>
            <person name="Bellgard S.E."/>
            <person name="Bellgard M.I."/>
        </authorList>
    </citation>
    <scope>NUCLEOTIDE SEQUENCE</scope>
    <source>
        <tissue evidence="1">Shoot tissue taken approximately 20 cm above the soil surface</tissue>
    </source>
</reference>
<sequence length="14" mass="1674">MELYPKDCLETSMN</sequence>
<organism evidence="1">
    <name type="scientific">Arundo donax</name>
    <name type="common">Giant reed</name>
    <name type="synonym">Donax arundinaceus</name>
    <dbReference type="NCBI Taxonomy" id="35708"/>
    <lineage>
        <taxon>Eukaryota</taxon>
        <taxon>Viridiplantae</taxon>
        <taxon>Streptophyta</taxon>
        <taxon>Embryophyta</taxon>
        <taxon>Tracheophyta</taxon>
        <taxon>Spermatophyta</taxon>
        <taxon>Magnoliopsida</taxon>
        <taxon>Liliopsida</taxon>
        <taxon>Poales</taxon>
        <taxon>Poaceae</taxon>
        <taxon>PACMAD clade</taxon>
        <taxon>Arundinoideae</taxon>
        <taxon>Arundineae</taxon>
        <taxon>Arundo</taxon>
    </lineage>
</organism>